<dbReference type="EMBL" id="VSSQ01086905">
    <property type="protein sequence ID" value="MPN34067.1"/>
    <property type="molecule type" value="Genomic_DNA"/>
</dbReference>
<gene>
    <name evidence="1" type="ORF">SDC9_181559</name>
</gene>
<organism evidence="1">
    <name type="scientific">bioreactor metagenome</name>
    <dbReference type="NCBI Taxonomy" id="1076179"/>
    <lineage>
        <taxon>unclassified sequences</taxon>
        <taxon>metagenomes</taxon>
        <taxon>ecological metagenomes</taxon>
    </lineage>
</organism>
<proteinExistence type="predicted"/>
<name>A0A645H4X3_9ZZZZ</name>
<accession>A0A645H4X3</accession>
<sequence>MHVRVQLAPRLFVHRVDLLIPIDRQRIQMCGHLVPLGRIARQRTRDRAVHHLVLQRGHHFAERHGHAGAAQRLDELGLCAAAGAHLLAFDVREPLDVGIAEQHLRRIGGHAQQPDARLRIELGVHRLERIGHRTRRLHIGRQARQINGLVDRVVGGEVRQR</sequence>
<reference evidence="1" key="1">
    <citation type="submission" date="2019-08" db="EMBL/GenBank/DDBJ databases">
        <authorList>
            <person name="Kucharzyk K."/>
            <person name="Murdoch R.W."/>
            <person name="Higgins S."/>
            <person name="Loffler F."/>
        </authorList>
    </citation>
    <scope>NUCLEOTIDE SEQUENCE</scope>
</reference>
<comment type="caution">
    <text evidence="1">The sequence shown here is derived from an EMBL/GenBank/DDBJ whole genome shotgun (WGS) entry which is preliminary data.</text>
</comment>
<protein>
    <submittedName>
        <fullName evidence="1">Uncharacterized protein</fullName>
    </submittedName>
</protein>
<evidence type="ECO:0000313" key="1">
    <source>
        <dbReference type="EMBL" id="MPN34067.1"/>
    </source>
</evidence>
<dbReference type="AlphaFoldDB" id="A0A645H4X3"/>